<accession>E2APX3</accession>
<evidence type="ECO:0000313" key="1">
    <source>
        <dbReference type="EMBL" id="EFN64515.1"/>
    </source>
</evidence>
<protein>
    <recommendedName>
        <fullName evidence="3">RNA-directed DNA polymerase from mobile element jockey</fullName>
    </recommendedName>
</protein>
<reference evidence="1 2" key="1">
    <citation type="journal article" date="2010" name="Science">
        <title>Genomic comparison of the ants Camponotus floridanus and Harpegnathos saltator.</title>
        <authorList>
            <person name="Bonasio R."/>
            <person name="Zhang G."/>
            <person name="Ye C."/>
            <person name="Mutti N.S."/>
            <person name="Fang X."/>
            <person name="Qin N."/>
            <person name="Donahue G."/>
            <person name="Yang P."/>
            <person name="Li Q."/>
            <person name="Li C."/>
            <person name="Zhang P."/>
            <person name="Huang Z."/>
            <person name="Berger S.L."/>
            <person name="Reinberg D."/>
            <person name="Wang J."/>
            <person name="Liebig J."/>
        </authorList>
    </citation>
    <scope>NUCLEOTIDE SEQUENCE [LARGE SCALE GENOMIC DNA]</scope>
    <source>
        <strain evidence="2">C129</strain>
    </source>
</reference>
<feature type="non-terminal residue" evidence="1">
    <location>
        <position position="1"/>
    </location>
</feature>
<name>E2APX3_CAMFO</name>
<dbReference type="OrthoDB" id="7555258at2759"/>
<dbReference type="InParanoid" id="E2APX3"/>
<feature type="non-terminal residue" evidence="1">
    <location>
        <position position="107"/>
    </location>
</feature>
<evidence type="ECO:0000313" key="2">
    <source>
        <dbReference type="Proteomes" id="UP000000311"/>
    </source>
</evidence>
<organism evidence="2">
    <name type="scientific">Camponotus floridanus</name>
    <name type="common">Florida carpenter ant</name>
    <dbReference type="NCBI Taxonomy" id="104421"/>
    <lineage>
        <taxon>Eukaryota</taxon>
        <taxon>Metazoa</taxon>
        <taxon>Ecdysozoa</taxon>
        <taxon>Arthropoda</taxon>
        <taxon>Hexapoda</taxon>
        <taxon>Insecta</taxon>
        <taxon>Pterygota</taxon>
        <taxon>Neoptera</taxon>
        <taxon>Endopterygota</taxon>
        <taxon>Hymenoptera</taxon>
        <taxon>Apocrita</taxon>
        <taxon>Aculeata</taxon>
        <taxon>Formicoidea</taxon>
        <taxon>Formicidae</taxon>
        <taxon>Formicinae</taxon>
        <taxon>Camponotus</taxon>
    </lineage>
</organism>
<gene>
    <name evidence="1" type="ORF">EAG_05425</name>
</gene>
<sequence>NSIIYPMLSVRFLRILLDPHLNGHLYAKQIINKCGKLSNVIKFLRGVWWGSDPRTLLSIYKAAIYASFLFPFHNKTLTERFEQISRRTLRYCVELRCSTPCNIVYAE</sequence>
<proteinExistence type="predicted"/>
<dbReference type="Proteomes" id="UP000000311">
    <property type="component" value="Unassembled WGS sequence"/>
</dbReference>
<keyword evidence="2" id="KW-1185">Reference proteome</keyword>
<dbReference type="EMBL" id="GL441624">
    <property type="protein sequence ID" value="EFN64515.1"/>
    <property type="molecule type" value="Genomic_DNA"/>
</dbReference>
<evidence type="ECO:0008006" key="3">
    <source>
        <dbReference type="Google" id="ProtNLM"/>
    </source>
</evidence>
<dbReference type="AlphaFoldDB" id="E2APX3"/>